<organism evidence="2 3">
    <name type="scientific">Favolaschia claudopus</name>
    <dbReference type="NCBI Taxonomy" id="2862362"/>
    <lineage>
        <taxon>Eukaryota</taxon>
        <taxon>Fungi</taxon>
        <taxon>Dikarya</taxon>
        <taxon>Basidiomycota</taxon>
        <taxon>Agaricomycotina</taxon>
        <taxon>Agaricomycetes</taxon>
        <taxon>Agaricomycetidae</taxon>
        <taxon>Agaricales</taxon>
        <taxon>Marasmiineae</taxon>
        <taxon>Mycenaceae</taxon>
        <taxon>Favolaschia</taxon>
    </lineage>
</organism>
<keyword evidence="1" id="KW-0472">Membrane</keyword>
<dbReference type="PANTHER" id="PTHR38926:SF72">
    <property type="entry name" value="IM:7136021-RELATED"/>
    <property type="match status" value="1"/>
</dbReference>
<name>A0AAW0CBF0_9AGAR</name>
<keyword evidence="1" id="KW-0812">Transmembrane</keyword>
<sequence>MSEAGDVVALRLPFELISMIFILCLPLRGRVRPHPHKVPLNLAGVCARWREAALGIPELWTSIFLELVRQTPPHVVALRPSCVALMDLWFTRAAGRRLSISITCAKHCLRLPGLLATMEAYRTQWGRVELEIPLHDILAFKQITGPFPSLSSLTLKPTDQSSPFRTSGLHTEVAVQSPRLKALQVPEFTFGNLGLPRLLPRNLTAVQLVYRGTTFPGVVAMGGVPMPPVLTITSSFLTPLLHHLPHLLHLDLTASNLPSGPSTPRLRASLITLRINEDQILESLDIPTLQHLHLTLTSRATLCDFIARSQCQLTSLSVEIPNSIDNNTLASVLSTTPELHTLVLCLILTTPFRLNAIQRCELLFDVSLVPRLRNLVVNERVTFPAYERWTDLLESRKSTGLIYAELYASPSPVGFPKQLVPPWVEIEARWESLAACGMQPRVIIGHYAWPWNAKDLDPGGDLDSGFIEPRKLRPY</sequence>
<reference evidence="2 3" key="1">
    <citation type="journal article" date="2024" name="J Genomics">
        <title>Draft genome sequencing and assembly of Favolaschia claudopus CIRM-BRFM 2984 isolated from oak limbs.</title>
        <authorList>
            <person name="Navarro D."/>
            <person name="Drula E."/>
            <person name="Chaduli D."/>
            <person name="Cazenave R."/>
            <person name="Ahrendt S."/>
            <person name="Wang J."/>
            <person name="Lipzen A."/>
            <person name="Daum C."/>
            <person name="Barry K."/>
            <person name="Grigoriev I.V."/>
            <person name="Favel A."/>
            <person name="Rosso M.N."/>
            <person name="Martin F."/>
        </authorList>
    </citation>
    <scope>NUCLEOTIDE SEQUENCE [LARGE SCALE GENOMIC DNA]</scope>
    <source>
        <strain evidence="2 3">CIRM-BRFM 2984</strain>
    </source>
</reference>
<feature type="non-terminal residue" evidence="2">
    <location>
        <position position="475"/>
    </location>
</feature>
<gene>
    <name evidence="2" type="ORF">R3P38DRAFT_2911164</name>
</gene>
<evidence type="ECO:0000256" key="1">
    <source>
        <dbReference type="SAM" id="Phobius"/>
    </source>
</evidence>
<accession>A0AAW0CBF0</accession>
<dbReference type="InterPro" id="IPR032675">
    <property type="entry name" value="LRR_dom_sf"/>
</dbReference>
<dbReference type="InterPro" id="IPR036047">
    <property type="entry name" value="F-box-like_dom_sf"/>
</dbReference>
<feature type="transmembrane region" description="Helical" evidence="1">
    <location>
        <begin position="12"/>
        <end position="29"/>
    </location>
</feature>
<dbReference type="Gene3D" id="3.80.10.10">
    <property type="entry name" value="Ribonuclease Inhibitor"/>
    <property type="match status" value="1"/>
</dbReference>
<dbReference type="EMBL" id="JAWWNJ010000019">
    <property type="protein sequence ID" value="KAK7036258.1"/>
    <property type="molecule type" value="Genomic_DNA"/>
</dbReference>
<keyword evidence="3" id="KW-1185">Reference proteome</keyword>
<dbReference type="SUPFAM" id="SSF52047">
    <property type="entry name" value="RNI-like"/>
    <property type="match status" value="1"/>
</dbReference>
<evidence type="ECO:0000313" key="2">
    <source>
        <dbReference type="EMBL" id="KAK7036258.1"/>
    </source>
</evidence>
<proteinExistence type="predicted"/>
<evidence type="ECO:0000313" key="3">
    <source>
        <dbReference type="Proteomes" id="UP001362999"/>
    </source>
</evidence>
<dbReference type="PANTHER" id="PTHR38926">
    <property type="entry name" value="F-BOX DOMAIN CONTAINING PROTEIN, EXPRESSED"/>
    <property type="match status" value="1"/>
</dbReference>
<dbReference type="Proteomes" id="UP001362999">
    <property type="component" value="Unassembled WGS sequence"/>
</dbReference>
<dbReference type="SUPFAM" id="SSF81383">
    <property type="entry name" value="F-box domain"/>
    <property type="match status" value="1"/>
</dbReference>
<comment type="caution">
    <text evidence="2">The sequence shown here is derived from an EMBL/GenBank/DDBJ whole genome shotgun (WGS) entry which is preliminary data.</text>
</comment>
<protein>
    <submittedName>
        <fullName evidence="2">F-box domain-containing protein</fullName>
    </submittedName>
</protein>
<keyword evidence="1" id="KW-1133">Transmembrane helix</keyword>
<dbReference type="AlphaFoldDB" id="A0AAW0CBF0"/>